<gene>
    <name evidence="1" type="ORF">SBF1_650001</name>
</gene>
<evidence type="ECO:0000313" key="2">
    <source>
        <dbReference type="Proteomes" id="UP000238916"/>
    </source>
</evidence>
<proteinExistence type="predicted"/>
<dbReference type="Proteomes" id="UP000238916">
    <property type="component" value="Unassembled WGS sequence"/>
</dbReference>
<dbReference type="EMBL" id="OMOF01000612">
    <property type="protein sequence ID" value="SPF53250.1"/>
    <property type="molecule type" value="Genomic_DNA"/>
</dbReference>
<organism evidence="1 2">
    <name type="scientific">Candidatus Desulfosporosinus infrequens</name>
    <dbReference type="NCBI Taxonomy" id="2043169"/>
    <lineage>
        <taxon>Bacteria</taxon>
        <taxon>Bacillati</taxon>
        <taxon>Bacillota</taxon>
        <taxon>Clostridia</taxon>
        <taxon>Eubacteriales</taxon>
        <taxon>Desulfitobacteriaceae</taxon>
        <taxon>Desulfosporosinus</taxon>
    </lineage>
</organism>
<sequence length="47" mass="5034">MDTEYVMYENSGNANGITVVNGLPLSDNLRVVFSPFANGIVVFPSLA</sequence>
<name>A0A2U3LMX7_9FIRM</name>
<accession>A0A2U3LMX7</accession>
<protein>
    <submittedName>
        <fullName evidence="1">Uncharacterized protein</fullName>
    </submittedName>
</protein>
<reference evidence="2" key="1">
    <citation type="submission" date="2018-02" db="EMBL/GenBank/DDBJ databases">
        <authorList>
            <person name="Hausmann B."/>
        </authorList>
    </citation>
    <scope>NUCLEOTIDE SEQUENCE [LARGE SCALE GENOMIC DNA]</scope>
    <source>
        <strain evidence="2">Peat soil MAG SbF1</strain>
    </source>
</reference>
<dbReference type="AlphaFoldDB" id="A0A2U3LMX7"/>
<evidence type="ECO:0000313" key="1">
    <source>
        <dbReference type="EMBL" id="SPF53250.1"/>
    </source>
</evidence>